<evidence type="ECO:0000256" key="14">
    <source>
        <dbReference type="RuleBase" id="RU000352"/>
    </source>
</evidence>
<dbReference type="SMART" id="SM00864">
    <property type="entry name" value="Tubulin"/>
    <property type="match status" value="1"/>
</dbReference>
<accession>A0A1S8WIW2</accession>
<dbReference type="GO" id="GO:0005634">
    <property type="term" value="C:nucleus"/>
    <property type="evidence" value="ECO:0007669"/>
    <property type="project" value="UniProtKB-SubCell"/>
</dbReference>
<dbReference type="SUPFAM" id="SSF52490">
    <property type="entry name" value="Tubulin nucleotide-binding domain-like"/>
    <property type="match status" value="1"/>
</dbReference>
<sequence length="511" mass="56670">MSILSVQIGQCGNQLGAELFHTIYEDCFGHKVQLSSSERNFKEDSLSTFFHKNVADGGLEARCVQVDMEEKVIARLRRTKRRITGWRYPDKNSCTAKCGSGNNWAYGFFVHAHNIVEKLETPVQRQLERCDQLDGLLITMSLAGGTGSGVGTKLLLHLPDLLPKTPTLVQLVWPYCRGEVSVQAYNTILTLGHLLSSHTASELDGFLMQHNDVLHSICSSRLLASNPNCQIGIDHLNSLAAYQLAGILQPFRSPGSASSTGCHRRLSSVLSHLCGHPDYRLLRPRCLPYYGSECRAFATETWAQLARHGRQMLLTGSASEDRLDWSTQSSGVDAASRFRRNRLPLLGCFAVLRGQDAQEHVQQPASFAHELTRDLLVSTSVSCPPTDASFIHGHDRPFLGYPRSLFVVSNGGGSRLGEDILRGGTLDFASTGDPAASLNYAISRAWGMFASKAYLHQYERYGLTSELLMDCFANIRLINDAMDRKTDLDPRIPTVWEVRREEFCGLVVHVT</sequence>
<dbReference type="GO" id="GO:0030030">
    <property type="term" value="P:cell projection organization"/>
    <property type="evidence" value="ECO:0007669"/>
    <property type="project" value="UniProtKB-KW"/>
</dbReference>
<evidence type="ECO:0000259" key="15">
    <source>
        <dbReference type="SMART" id="SM00864"/>
    </source>
</evidence>
<proteinExistence type="inferred from homology"/>
<dbReference type="GO" id="GO:0005200">
    <property type="term" value="F:structural constituent of cytoskeleton"/>
    <property type="evidence" value="ECO:0007669"/>
    <property type="project" value="InterPro"/>
</dbReference>
<evidence type="ECO:0000256" key="9">
    <source>
        <dbReference type="ARBA" id="ARBA00023134"/>
    </source>
</evidence>
<evidence type="ECO:0000256" key="11">
    <source>
        <dbReference type="ARBA" id="ARBA00023273"/>
    </source>
</evidence>
<dbReference type="InterPro" id="IPR017975">
    <property type="entry name" value="Tubulin_CS"/>
</dbReference>
<dbReference type="PROSITE" id="PS00227">
    <property type="entry name" value="TUBULIN"/>
    <property type="match status" value="1"/>
</dbReference>
<evidence type="ECO:0000313" key="17">
    <source>
        <dbReference type="Proteomes" id="UP000243686"/>
    </source>
</evidence>
<dbReference type="InterPro" id="IPR008280">
    <property type="entry name" value="Tub_FtsZ_C"/>
</dbReference>
<protein>
    <recommendedName>
        <fullName evidence="5">Tubulin delta chain</fullName>
    </recommendedName>
    <alternativeName>
        <fullName evidence="12">Delta-tubulin</fullName>
    </alternativeName>
</protein>
<keyword evidence="8" id="KW-0970">Cilium biogenesis/degradation</keyword>
<evidence type="ECO:0000256" key="5">
    <source>
        <dbReference type="ARBA" id="ARBA00014184"/>
    </source>
</evidence>
<dbReference type="GO" id="GO:0005874">
    <property type="term" value="C:microtubule"/>
    <property type="evidence" value="ECO:0007669"/>
    <property type="project" value="UniProtKB-KW"/>
</dbReference>
<evidence type="ECO:0000256" key="1">
    <source>
        <dbReference type="ARBA" id="ARBA00004114"/>
    </source>
</evidence>
<keyword evidence="7 14" id="KW-0547">Nucleotide-binding</keyword>
<dbReference type="GO" id="GO:0005525">
    <property type="term" value="F:GTP binding"/>
    <property type="evidence" value="ECO:0007669"/>
    <property type="project" value="UniProtKB-UniRule"/>
</dbReference>
<dbReference type="GO" id="GO:0005814">
    <property type="term" value="C:centriole"/>
    <property type="evidence" value="ECO:0007669"/>
    <property type="project" value="UniProtKB-SubCell"/>
</dbReference>
<reference evidence="16 17" key="1">
    <citation type="submission" date="2015-03" db="EMBL/GenBank/DDBJ databases">
        <title>Draft genome of the nematode, Opisthorchis viverrini.</title>
        <authorList>
            <person name="Mitreva M."/>
        </authorList>
    </citation>
    <scope>NUCLEOTIDE SEQUENCE [LARGE SCALE GENOMIC DNA]</scope>
    <source>
        <strain evidence="16">Khon Kaen</strain>
    </source>
</reference>
<keyword evidence="6 14" id="KW-0493">Microtubule</keyword>
<dbReference type="InterPro" id="IPR000217">
    <property type="entry name" value="Tubulin"/>
</dbReference>
<keyword evidence="17" id="KW-1185">Reference proteome</keyword>
<dbReference type="SUPFAM" id="SSF55307">
    <property type="entry name" value="Tubulin C-terminal domain-like"/>
    <property type="match status" value="1"/>
</dbReference>
<feature type="domain" description="Tubulin/FtsZ GTPase" evidence="15">
    <location>
        <begin position="50"/>
        <end position="255"/>
    </location>
</feature>
<dbReference type="InterPro" id="IPR003008">
    <property type="entry name" value="Tubulin_FtsZ_GTPase"/>
</dbReference>
<evidence type="ECO:0000256" key="6">
    <source>
        <dbReference type="ARBA" id="ARBA00022701"/>
    </source>
</evidence>
<comment type="similarity">
    <text evidence="4 14">Belongs to the tubulin family.</text>
</comment>
<evidence type="ECO:0000256" key="12">
    <source>
        <dbReference type="ARBA" id="ARBA00030594"/>
    </source>
</evidence>
<comment type="function">
    <text evidence="13">Acts as a positive regulator of hedgehog signaling and regulates ciliary function.</text>
</comment>
<dbReference type="InterPro" id="IPR002967">
    <property type="entry name" value="Delta_tubulin"/>
</dbReference>
<evidence type="ECO:0000256" key="3">
    <source>
        <dbReference type="ARBA" id="ARBA00004138"/>
    </source>
</evidence>
<dbReference type="CDD" id="cd02189">
    <property type="entry name" value="delta_zeta_tubulin-like"/>
    <property type="match status" value="1"/>
</dbReference>
<evidence type="ECO:0000256" key="8">
    <source>
        <dbReference type="ARBA" id="ARBA00022794"/>
    </source>
</evidence>
<gene>
    <name evidence="16" type="ORF">X801_09823</name>
</gene>
<dbReference type="AlphaFoldDB" id="A0A1S8WIW2"/>
<evidence type="ECO:0000256" key="13">
    <source>
        <dbReference type="ARBA" id="ARBA00046149"/>
    </source>
</evidence>
<keyword evidence="11" id="KW-0966">Cell projection</keyword>
<evidence type="ECO:0000313" key="16">
    <source>
        <dbReference type="EMBL" id="OON14387.1"/>
    </source>
</evidence>
<dbReference type="Pfam" id="PF00091">
    <property type="entry name" value="Tubulin"/>
    <property type="match status" value="1"/>
</dbReference>
<dbReference type="GO" id="GO:0007017">
    <property type="term" value="P:microtubule-based process"/>
    <property type="evidence" value="ECO:0007669"/>
    <property type="project" value="InterPro"/>
</dbReference>
<dbReference type="PRINTS" id="PR01161">
    <property type="entry name" value="TUBULIN"/>
</dbReference>
<evidence type="ECO:0000256" key="2">
    <source>
        <dbReference type="ARBA" id="ARBA00004123"/>
    </source>
</evidence>
<evidence type="ECO:0000256" key="4">
    <source>
        <dbReference type="ARBA" id="ARBA00009636"/>
    </source>
</evidence>
<name>A0A1S8WIW2_OPIVI</name>
<evidence type="ECO:0000256" key="7">
    <source>
        <dbReference type="ARBA" id="ARBA00022741"/>
    </source>
</evidence>
<dbReference type="PRINTS" id="PR01224">
    <property type="entry name" value="DELTATUBULIN"/>
</dbReference>
<dbReference type="GO" id="GO:0005929">
    <property type="term" value="C:cilium"/>
    <property type="evidence" value="ECO:0007669"/>
    <property type="project" value="UniProtKB-SubCell"/>
</dbReference>
<keyword evidence="9 14" id="KW-0342">GTP-binding</keyword>
<dbReference type="Gene3D" id="3.40.50.1440">
    <property type="entry name" value="Tubulin/FtsZ, GTPase domain"/>
    <property type="match status" value="1"/>
</dbReference>
<dbReference type="InterPro" id="IPR036525">
    <property type="entry name" value="Tubulin/FtsZ_GTPase_sf"/>
</dbReference>
<organism evidence="16 17">
    <name type="scientific">Opisthorchis viverrini</name>
    <name type="common">Southeast Asian liver fluke</name>
    <dbReference type="NCBI Taxonomy" id="6198"/>
    <lineage>
        <taxon>Eukaryota</taxon>
        <taxon>Metazoa</taxon>
        <taxon>Spiralia</taxon>
        <taxon>Lophotrochozoa</taxon>
        <taxon>Platyhelminthes</taxon>
        <taxon>Trematoda</taxon>
        <taxon>Digenea</taxon>
        <taxon>Opisthorchiida</taxon>
        <taxon>Opisthorchiata</taxon>
        <taxon>Opisthorchiidae</taxon>
        <taxon>Opisthorchis</taxon>
    </lineage>
</organism>
<dbReference type="PANTHER" id="PTHR11588">
    <property type="entry name" value="TUBULIN"/>
    <property type="match status" value="1"/>
</dbReference>
<dbReference type="EMBL" id="KV906675">
    <property type="protein sequence ID" value="OON14387.1"/>
    <property type="molecule type" value="Genomic_DNA"/>
</dbReference>
<dbReference type="Proteomes" id="UP000243686">
    <property type="component" value="Unassembled WGS sequence"/>
</dbReference>
<keyword evidence="10" id="KW-0539">Nucleus</keyword>
<evidence type="ECO:0000256" key="10">
    <source>
        <dbReference type="ARBA" id="ARBA00023242"/>
    </source>
</evidence>
<comment type="subcellular location">
    <subcellularLocation>
        <location evidence="3">Cell projection</location>
        <location evidence="3">Cilium</location>
    </subcellularLocation>
    <subcellularLocation>
        <location evidence="1">Cytoplasm</location>
        <location evidence="1">Cytoskeleton</location>
        <location evidence="1">Microtubule organizing center</location>
        <location evidence="1">Centrosome</location>
        <location evidence="1">Centriole</location>
    </subcellularLocation>
    <subcellularLocation>
        <location evidence="2">Nucleus</location>
    </subcellularLocation>
</comment>